<dbReference type="PANTHER" id="PTHR33393">
    <property type="entry name" value="POLYGLUTAMINE SYNTHESIS ACCESSORY PROTEIN RV0574C-RELATED"/>
    <property type="match status" value="1"/>
</dbReference>
<keyword evidence="4" id="KW-1185">Reference proteome</keyword>
<name>A0A5R9BC40_9MICC</name>
<dbReference type="InterPro" id="IPR052169">
    <property type="entry name" value="CW_Biosynth-Accessory"/>
</dbReference>
<gene>
    <name evidence="3" type="ORF">FEF26_08180</name>
</gene>
<sequence length="432" mass="46926">MSTMNASMSPSYRVLILGFPLEDLSAGANAHSSALAAFTESADQVIATIRPERLAEVRNGVVGMPEIGIDAVHLAPENLSNLTSAGVETALDSLHDQGLIPFGVGRNLHEAKNPLSVEIPAAAGGGQLNFHASHIRPEGSSNNLATMAEDDRAGLAPLSTQEVPRPRLENERLDAFHLAMPSWRKKSAWRNTTQYALVHQMLNKDFDLVLGTGTQRLQEVHRKRERWVVYGLGESPSTAQNQPGHSPTGVEEPPPFALWAMLEIHGVDGSRRVTLKLYPVEDSGEATGTRAVSAEDFETIVSALAERPLRPWRFRNPAMTTGSDGLGHHLALDLGAWPTDQRPSRLENLTPTGDPNESPRLTPSAELEDAATRINRPPGPMILPLGAEAKGAKVHWLADSTSVITLHGKRFLTNGVSRNDKWRFFGSGNRRP</sequence>
<evidence type="ECO:0000313" key="4">
    <source>
        <dbReference type="Proteomes" id="UP000310458"/>
    </source>
</evidence>
<comment type="caution">
    <text evidence="3">The sequence shown here is derived from an EMBL/GenBank/DDBJ whole genome shotgun (WGS) entry which is preliminary data.</text>
</comment>
<reference evidence="3 4" key="1">
    <citation type="submission" date="2019-05" db="EMBL/GenBank/DDBJ databases">
        <title>Nesterenkonia sp. GY074 isolated from the Southern Atlantic Ocean.</title>
        <authorList>
            <person name="Zhang G."/>
        </authorList>
    </citation>
    <scope>NUCLEOTIDE SEQUENCE [LARGE SCALE GENOMIC DNA]</scope>
    <source>
        <strain evidence="3 4">GY074</strain>
    </source>
</reference>
<dbReference type="OrthoDB" id="5405713at2"/>
<dbReference type="RefSeq" id="WP_138253053.1">
    <property type="nucleotide sequence ID" value="NZ_VAVZ01000019.1"/>
</dbReference>
<dbReference type="PANTHER" id="PTHR33393:SF13">
    <property type="entry name" value="PGA BIOSYNTHESIS PROTEIN CAPA"/>
    <property type="match status" value="1"/>
</dbReference>
<evidence type="ECO:0000259" key="2">
    <source>
        <dbReference type="Pfam" id="PF09587"/>
    </source>
</evidence>
<dbReference type="InterPro" id="IPR019079">
    <property type="entry name" value="Capsule_synth_CapA"/>
</dbReference>
<organism evidence="3 4">
    <name type="scientific">Nesterenkonia salmonea</name>
    <dbReference type="NCBI Taxonomy" id="1804987"/>
    <lineage>
        <taxon>Bacteria</taxon>
        <taxon>Bacillati</taxon>
        <taxon>Actinomycetota</taxon>
        <taxon>Actinomycetes</taxon>
        <taxon>Micrococcales</taxon>
        <taxon>Micrococcaceae</taxon>
        <taxon>Nesterenkonia</taxon>
    </lineage>
</organism>
<protein>
    <recommendedName>
        <fullName evidence="2">Capsule synthesis protein CapA domain-containing protein</fullName>
    </recommendedName>
</protein>
<dbReference type="EMBL" id="VAVZ01000019">
    <property type="protein sequence ID" value="TLP97069.1"/>
    <property type="molecule type" value="Genomic_DNA"/>
</dbReference>
<proteinExistence type="predicted"/>
<feature type="compositionally biased region" description="Polar residues" evidence="1">
    <location>
        <begin position="347"/>
        <end position="361"/>
    </location>
</feature>
<accession>A0A5R9BC40</accession>
<feature type="domain" description="Capsule synthesis protein CapA" evidence="2">
    <location>
        <begin position="64"/>
        <end position="234"/>
    </location>
</feature>
<dbReference type="AlphaFoldDB" id="A0A5R9BC40"/>
<evidence type="ECO:0000313" key="3">
    <source>
        <dbReference type="EMBL" id="TLP97069.1"/>
    </source>
</evidence>
<feature type="region of interest" description="Disordered" evidence="1">
    <location>
        <begin position="337"/>
        <end position="365"/>
    </location>
</feature>
<dbReference type="Proteomes" id="UP000310458">
    <property type="component" value="Unassembled WGS sequence"/>
</dbReference>
<dbReference type="Pfam" id="PF09587">
    <property type="entry name" value="PGA_cap"/>
    <property type="match status" value="1"/>
</dbReference>
<evidence type="ECO:0000256" key="1">
    <source>
        <dbReference type="SAM" id="MobiDB-lite"/>
    </source>
</evidence>